<evidence type="ECO:0000313" key="1">
    <source>
        <dbReference type="EMBL" id="STT02677.1"/>
    </source>
</evidence>
<dbReference type="EMBL" id="UGKT01000001">
    <property type="protein sequence ID" value="STT02677.1"/>
    <property type="molecule type" value="Genomic_DNA"/>
</dbReference>
<reference evidence="1 2" key="1">
    <citation type="submission" date="2018-06" db="EMBL/GenBank/DDBJ databases">
        <authorList>
            <consortium name="Pathogen Informatics"/>
            <person name="Doyle S."/>
        </authorList>
    </citation>
    <scope>NUCLEOTIDE SEQUENCE [LARGE SCALE GENOMIC DNA]</scope>
    <source>
        <strain evidence="1 2">NCTC13443</strain>
    </source>
</reference>
<protein>
    <submittedName>
        <fullName evidence="1">TetR family transcriptional regulator</fullName>
    </submittedName>
</protein>
<proteinExistence type="predicted"/>
<accession>A0A377UXF4</accession>
<evidence type="ECO:0000313" key="2">
    <source>
        <dbReference type="Proteomes" id="UP000255518"/>
    </source>
</evidence>
<gene>
    <name evidence="1" type="ORF">NCTC13443_03033</name>
</gene>
<name>A0A377UXF4_KLEPN</name>
<dbReference type="AlphaFoldDB" id="A0A377UXF4"/>
<sequence length="41" mass="4457">MIDENHNLARKAAVLAGRIPTSAATKSDNYLLMEINAEASR</sequence>
<dbReference type="Proteomes" id="UP000255518">
    <property type="component" value="Unassembled WGS sequence"/>
</dbReference>
<organism evidence="1 2">
    <name type="scientific">Klebsiella pneumoniae</name>
    <dbReference type="NCBI Taxonomy" id="573"/>
    <lineage>
        <taxon>Bacteria</taxon>
        <taxon>Pseudomonadati</taxon>
        <taxon>Pseudomonadota</taxon>
        <taxon>Gammaproteobacteria</taxon>
        <taxon>Enterobacterales</taxon>
        <taxon>Enterobacteriaceae</taxon>
        <taxon>Klebsiella/Raoultella group</taxon>
        <taxon>Klebsiella</taxon>
        <taxon>Klebsiella pneumoniae complex</taxon>
    </lineage>
</organism>